<evidence type="ECO:0000313" key="1">
    <source>
        <dbReference type="EMBL" id="ANH75311.1"/>
    </source>
</evidence>
<sequence>MRRRKPARRPLQNYNGTHRQIFRADITFTQRFACREMRKAHGDEIRRIKVINR</sequence>
<name>A0AAC9BK15_9RALS</name>
<reference evidence="1 2" key="1">
    <citation type="submission" date="2015-09" db="EMBL/GenBank/DDBJ databases">
        <authorList>
            <person name="Xu Y."/>
            <person name="Nagy A."/>
            <person name="Liu N.T."/>
            <person name="Nou X."/>
        </authorList>
    </citation>
    <scope>NUCLEOTIDE SEQUENCE [LARGE SCALE GENOMIC DNA]</scope>
    <source>
        <strain evidence="1 2">FC1138</strain>
    </source>
</reference>
<dbReference type="Proteomes" id="UP000077927">
    <property type="component" value="Chromosome 2"/>
</dbReference>
<dbReference type="EMBL" id="CP012606">
    <property type="protein sequence ID" value="ANH75311.1"/>
    <property type="molecule type" value="Genomic_DNA"/>
</dbReference>
<accession>A0AAC9BK15</accession>
<organism evidence="1 2">
    <name type="scientific">Ralstonia insidiosa</name>
    <dbReference type="NCBI Taxonomy" id="190721"/>
    <lineage>
        <taxon>Bacteria</taxon>
        <taxon>Pseudomonadati</taxon>
        <taxon>Pseudomonadota</taxon>
        <taxon>Betaproteobacteria</taxon>
        <taxon>Burkholderiales</taxon>
        <taxon>Burkholderiaceae</taxon>
        <taxon>Ralstonia</taxon>
    </lineage>
</organism>
<gene>
    <name evidence="1" type="ORF">ACS15_5120</name>
</gene>
<dbReference type="AlphaFoldDB" id="A0AAC9BK15"/>
<proteinExistence type="predicted"/>
<protein>
    <submittedName>
        <fullName evidence="1">Uncharacterized protein</fullName>
    </submittedName>
</protein>
<dbReference type="KEGG" id="rin:ACS15_5120"/>
<evidence type="ECO:0000313" key="2">
    <source>
        <dbReference type="Proteomes" id="UP000077927"/>
    </source>
</evidence>